<feature type="region of interest" description="Disordered" evidence="5">
    <location>
        <begin position="452"/>
        <end position="471"/>
    </location>
</feature>
<dbReference type="FunFam" id="1.10.30.10:FF:000002">
    <property type="entry name" value="transcription factor Sox-2"/>
    <property type="match status" value="1"/>
</dbReference>
<dbReference type="STRING" id="188477.A0A3S0ZBK5"/>
<evidence type="ECO:0000256" key="2">
    <source>
        <dbReference type="ARBA" id="ARBA00023125"/>
    </source>
</evidence>
<dbReference type="GO" id="GO:0000978">
    <property type="term" value="F:RNA polymerase II cis-regulatory region sequence-specific DNA binding"/>
    <property type="evidence" value="ECO:0007669"/>
    <property type="project" value="TreeGrafter"/>
</dbReference>
<feature type="compositionally biased region" description="Low complexity" evidence="5">
    <location>
        <begin position="72"/>
        <end position="83"/>
    </location>
</feature>
<comment type="caution">
    <text evidence="7">The sequence shown here is derived from an EMBL/GenBank/DDBJ whole genome shotgun (WGS) entry which is preliminary data.</text>
</comment>
<protein>
    <recommendedName>
        <fullName evidence="6">HMG box domain-containing protein</fullName>
    </recommendedName>
</protein>
<feature type="DNA-binding region" description="HMG box" evidence="4">
    <location>
        <begin position="91"/>
        <end position="159"/>
    </location>
</feature>
<dbReference type="PROSITE" id="PS50118">
    <property type="entry name" value="HMG_BOX_2"/>
    <property type="match status" value="1"/>
</dbReference>
<dbReference type="AlphaFoldDB" id="A0A3S0ZBK5"/>
<dbReference type="CDD" id="cd22032">
    <property type="entry name" value="HMG-box_SoxF"/>
    <property type="match status" value="1"/>
</dbReference>
<evidence type="ECO:0000256" key="3">
    <source>
        <dbReference type="ARBA" id="ARBA00023242"/>
    </source>
</evidence>
<dbReference type="GO" id="GO:0030154">
    <property type="term" value="P:cell differentiation"/>
    <property type="evidence" value="ECO:0007669"/>
    <property type="project" value="TreeGrafter"/>
</dbReference>
<dbReference type="InterPro" id="IPR009071">
    <property type="entry name" value="HMG_box_dom"/>
</dbReference>
<dbReference type="Pfam" id="PF00505">
    <property type="entry name" value="HMG_box"/>
    <property type="match status" value="1"/>
</dbReference>
<proteinExistence type="predicted"/>
<evidence type="ECO:0000256" key="5">
    <source>
        <dbReference type="SAM" id="MobiDB-lite"/>
    </source>
</evidence>
<evidence type="ECO:0000259" key="6">
    <source>
        <dbReference type="PROSITE" id="PS50118"/>
    </source>
</evidence>
<keyword evidence="3 4" id="KW-0539">Nucleus</keyword>
<dbReference type="SMART" id="SM00398">
    <property type="entry name" value="HMG"/>
    <property type="match status" value="1"/>
</dbReference>
<dbReference type="PANTHER" id="PTHR10270:SF317">
    <property type="entry name" value="TRANSCRIPTION FACTOR SOX-15-RELATED"/>
    <property type="match status" value="1"/>
</dbReference>
<dbReference type="PANTHER" id="PTHR10270">
    <property type="entry name" value="SOX TRANSCRIPTION FACTOR"/>
    <property type="match status" value="1"/>
</dbReference>
<dbReference type="Proteomes" id="UP000271974">
    <property type="component" value="Unassembled WGS sequence"/>
</dbReference>
<feature type="region of interest" description="Disordered" evidence="5">
    <location>
        <begin position="153"/>
        <end position="187"/>
    </location>
</feature>
<dbReference type="InterPro" id="IPR036910">
    <property type="entry name" value="HMG_box_dom_sf"/>
</dbReference>
<feature type="domain" description="HMG box" evidence="6">
    <location>
        <begin position="91"/>
        <end position="159"/>
    </location>
</feature>
<keyword evidence="2 4" id="KW-0238">DNA-binding</keyword>
<keyword evidence="8" id="KW-1185">Reference proteome</keyword>
<evidence type="ECO:0000256" key="4">
    <source>
        <dbReference type="PROSITE-ProRule" id="PRU00267"/>
    </source>
</evidence>
<evidence type="ECO:0000313" key="7">
    <source>
        <dbReference type="EMBL" id="RUS75129.1"/>
    </source>
</evidence>
<dbReference type="SUPFAM" id="SSF47095">
    <property type="entry name" value="HMG-box"/>
    <property type="match status" value="1"/>
</dbReference>
<gene>
    <name evidence="7" type="ORF">EGW08_017113</name>
</gene>
<dbReference type="GO" id="GO:0005634">
    <property type="term" value="C:nucleus"/>
    <property type="evidence" value="ECO:0007669"/>
    <property type="project" value="UniProtKB-SubCell"/>
</dbReference>
<dbReference type="Gene3D" id="1.10.30.10">
    <property type="entry name" value="High mobility group box domain"/>
    <property type="match status" value="1"/>
</dbReference>
<dbReference type="GO" id="GO:0001228">
    <property type="term" value="F:DNA-binding transcription activator activity, RNA polymerase II-specific"/>
    <property type="evidence" value="ECO:0007669"/>
    <property type="project" value="TreeGrafter"/>
</dbReference>
<dbReference type="OrthoDB" id="6247875at2759"/>
<name>A0A3S0ZBK5_ELYCH</name>
<feature type="region of interest" description="Disordered" evidence="5">
    <location>
        <begin position="67"/>
        <end position="93"/>
    </location>
</feature>
<feature type="compositionally biased region" description="Polar residues" evidence="5">
    <location>
        <begin position="452"/>
        <end position="465"/>
    </location>
</feature>
<evidence type="ECO:0000256" key="1">
    <source>
        <dbReference type="ARBA" id="ARBA00004123"/>
    </source>
</evidence>
<accession>A0A3S0ZBK5</accession>
<feature type="region of interest" description="Disordered" evidence="5">
    <location>
        <begin position="1"/>
        <end position="24"/>
    </location>
</feature>
<sequence>MHQTGYLDSHLADMPPTYTSSTTSDVTSVLPAQSSSVPSFLDTPANFDWAAAYWEDPVLFPNDLSLEESTEASPPQRARPSAPTGTDSAKIPRPMNAFMVWAKDERKKLAIENPEIHNAELSKILGRKWRSLKPDEKKPFVDEAERIRVKHTFDHPHYKYKPRRRKQVKRLAPPSTSQQKSGTIDPASSVFSASGTWGGSASFSCSASNSVPVCLSRGLTTESCQQPTQRISSWVSSSAGSFPATGLPVSTMSSSAVSQPGISPLSSDADCQSKLPQNQPCSDLLQKLSIYFNDCLNADKSDIGDNPTDDSVNATKESLSGEWKQKHQRHVLPHNNVIRRKRSYDNLSHTPLSNAIEFQTIGESTKNELGLYDSDPTQYISETKTRQLSTEATSVKSEAMCNYNAIKDSHERLTFSEKSISCQLQQNDVVVKEKISHQIMGGNIFRNAANTSNAEQRNQPPSSSRPKFLAGVETPDTAKVVEYSLALEAKYVHGMPSPLILASSEPGFSSEGQRQAEIVGLQVPRSGQEHNSGKLVGDVSSIYNHSPDYSYPMTSKQNNPWETFFLPGHISCCSDSSDRSSESSAFDNPRRRPSYQRQAAITDRRVPTTPYINEDFGDDTGFLFSNSVDCNLDKSPLRSIGTSIPLPSINTAISPVSQLGHQSQNESYITHNHNLSSAMTQTREAISVFSSTADTWVNGPHYSDTFEQSNQILLASNDSRSMKFYSDLPMFQSNPLTINSHAQKSIIRNENNDDDLPCELLQL</sequence>
<feature type="region of interest" description="Disordered" evidence="5">
    <location>
        <begin position="576"/>
        <end position="597"/>
    </location>
</feature>
<evidence type="ECO:0000313" key="8">
    <source>
        <dbReference type="Proteomes" id="UP000271974"/>
    </source>
</evidence>
<dbReference type="EMBL" id="RQTK01000769">
    <property type="protein sequence ID" value="RUS75129.1"/>
    <property type="molecule type" value="Genomic_DNA"/>
</dbReference>
<dbReference type="InterPro" id="IPR050140">
    <property type="entry name" value="SRY-related_HMG-box_TF-like"/>
</dbReference>
<feature type="compositionally biased region" description="Basic residues" evidence="5">
    <location>
        <begin position="158"/>
        <end position="169"/>
    </location>
</feature>
<comment type="subcellular location">
    <subcellularLocation>
        <location evidence="1">Nucleus</location>
    </subcellularLocation>
</comment>
<feature type="region of interest" description="Disordered" evidence="5">
    <location>
        <begin position="249"/>
        <end position="271"/>
    </location>
</feature>
<reference evidence="7 8" key="1">
    <citation type="submission" date="2019-01" db="EMBL/GenBank/DDBJ databases">
        <title>A draft genome assembly of the solar-powered sea slug Elysia chlorotica.</title>
        <authorList>
            <person name="Cai H."/>
            <person name="Li Q."/>
            <person name="Fang X."/>
            <person name="Li J."/>
            <person name="Curtis N.E."/>
            <person name="Altenburger A."/>
            <person name="Shibata T."/>
            <person name="Feng M."/>
            <person name="Maeda T."/>
            <person name="Schwartz J.A."/>
            <person name="Shigenobu S."/>
            <person name="Lundholm N."/>
            <person name="Nishiyama T."/>
            <person name="Yang H."/>
            <person name="Hasebe M."/>
            <person name="Li S."/>
            <person name="Pierce S.K."/>
            <person name="Wang J."/>
        </authorList>
    </citation>
    <scope>NUCLEOTIDE SEQUENCE [LARGE SCALE GENOMIC DNA]</scope>
    <source>
        <strain evidence="7">EC2010</strain>
        <tissue evidence="7">Whole organism of an adult</tissue>
    </source>
</reference>
<organism evidence="7 8">
    <name type="scientific">Elysia chlorotica</name>
    <name type="common">Eastern emerald elysia</name>
    <name type="synonym">Sea slug</name>
    <dbReference type="NCBI Taxonomy" id="188477"/>
    <lineage>
        <taxon>Eukaryota</taxon>
        <taxon>Metazoa</taxon>
        <taxon>Spiralia</taxon>
        <taxon>Lophotrochozoa</taxon>
        <taxon>Mollusca</taxon>
        <taxon>Gastropoda</taxon>
        <taxon>Heterobranchia</taxon>
        <taxon>Euthyneura</taxon>
        <taxon>Panpulmonata</taxon>
        <taxon>Sacoglossa</taxon>
        <taxon>Placobranchoidea</taxon>
        <taxon>Plakobranchidae</taxon>
        <taxon>Elysia</taxon>
    </lineage>
</organism>